<dbReference type="Proteomes" id="UP000807504">
    <property type="component" value="Unassembled WGS sequence"/>
</dbReference>
<organism evidence="2 3">
    <name type="scientific">Argiope bruennichi</name>
    <name type="common">Wasp spider</name>
    <name type="synonym">Aranea bruennichi</name>
    <dbReference type="NCBI Taxonomy" id="94029"/>
    <lineage>
        <taxon>Eukaryota</taxon>
        <taxon>Metazoa</taxon>
        <taxon>Ecdysozoa</taxon>
        <taxon>Arthropoda</taxon>
        <taxon>Chelicerata</taxon>
        <taxon>Arachnida</taxon>
        <taxon>Araneae</taxon>
        <taxon>Araneomorphae</taxon>
        <taxon>Entelegynae</taxon>
        <taxon>Araneoidea</taxon>
        <taxon>Araneidae</taxon>
        <taxon>Argiope</taxon>
    </lineage>
</organism>
<name>A0A8T0FDZ3_ARGBR</name>
<feature type="region of interest" description="Disordered" evidence="1">
    <location>
        <begin position="94"/>
        <end position="173"/>
    </location>
</feature>
<feature type="compositionally biased region" description="Acidic residues" evidence="1">
    <location>
        <begin position="158"/>
        <end position="172"/>
    </location>
</feature>
<evidence type="ECO:0000313" key="3">
    <source>
        <dbReference type="Proteomes" id="UP000807504"/>
    </source>
</evidence>
<reference evidence="2" key="1">
    <citation type="journal article" date="2020" name="bioRxiv">
        <title>Chromosome-level reference genome of the European wasp spider Argiope bruennichi: a resource for studies on range expansion and evolutionary adaptation.</title>
        <authorList>
            <person name="Sheffer M.M."/>
            <person name="Hoppe A."/>
            <person name="Krehenwinkel H."/>
            <person name="Uhl G."/>
            <person name="Kuss A.W."/>
            <person name="Jensen L."/>
            <person name="Jensen C."/>
            <person name="Gillespie R.G."/>
            <person name="Hoff K.J."/>
            <person name="Prost S."/>
        </authorList>
    </citation>
    <scope>NUCLEOTIDE SEQUENCE</scope>
</reference>
<keyword evidence="3" id="KW-1185">Reference proteome</keyword>
<dbReference type="AlphaFoldDB" id="A0A8T0FDZ3"/>
<comment type="caution">
    <text evidence="2">The sequence shown here is derived from an EMBL/GenBank/DDBJ whole genome shotgun (WGS) entry which is preliminary data.</text>
</comment>
<proteinExistence type="predicted"/>
<gene>
    <name evidence="2" type="ORF">HNY73_008770</name>
</gene>
<evidence type="ECO:0000313" key="2">
    <source>
        <dbReference type="EMBL" id="KAF8787143.1"/>
    </source>
</evidence>
<evidence type="ECO:0000256" key="1">
    <source>
        <dbReference type="SAM" id="MobiDB-lite"/>
    </source>
</evidence>
<dbReference type="EMBL" id="JABXBU010000015">
    <property type="protein sequence ID" value="KAF8787143.1"/>
    <property type="molecule type" value="Genomic_DNA"/>
</dbReference>
<sequence length="284" mass="33374">MCDQSGSSNYSPWNTDFYHQYLQQHARLTEWILNLHQNLPQTWPNPLDHQNHVCHHNHHQNHVCCHNHHQNHVCHHNQHQPVSQGVNYIPHQRHHYQHQRRPYIRRRNTRQNSRHDSHHRIGNGNEYDAASVEYVGDNGNDVQEEDNENGVLEKDNENDAAEEHDEDDDSEGEWVFNIEPLMAFRAENEKEEEEDTKSEASIVLIDAVLDENFEFIQLDDAGQMQKVCDRPSTIDAKDDLDYDKSTRTFLYGDRADRIAGLETSLEIMFDHISDLHEPIVYPLV</sequence>
<reference evidence="2" key="2">
    <citation type="submission" date="2020-06" db="EMBL/GenBank/DDBJ databases">
        <authorList>
            <person name="Sheffer M."/>
        </authorList>
    </citation>
    <scope>NUCLEOTIDE SEQUENCE</scope>
</reference>
<accession>A0A8T0FDZ3</accession>
<feature type="compositionally biased region" description="Basic residues" evidence="1">
    <location>
        <begin position="94"/>
        <end position="109"/>
    </location>
</feature>
<protein>
    <submittedName>
        <fullName evidence="2">Uncharacterized protein</fullName>
    </submittedName>
</protein>